<sequence length="152" mass="15578">MVAAAPLPALAHAALLEAEVATAVRLLARYDTGAPMQGAQVIIYAPDTPAEAWDRGTTDAEGRFVFVPDPALPGRWSIQVRQAGHGALTHVQIGAGAPGAGPETAPVPAAVIERPATTAGPMQRAVMVALVAWGALGTALYFRRRGHGDASA</sequence>
<reference evidence="2" key="2">
    <citation type="journal article" date="2020" name="Microorganisms">
        <title>Osmotic Adaptation and Compatible Solute Biosynthesis of Phototrophic Bacteria as Revealed from Genome Analyses.</title>
        <authorList>
            <person name="Imhoff J.F."/>
            <person name="Rahn T."/>
            <person name="Kunzel S."/>
            <person name="Keller A."/>
            <person name="Neulinger S.C."/>
        </authorList>
    </citation>
    <scope>NUCLEOTIDE SEQUENCE</scope>
    <source>
        <strain evidence="2">LMG 28126</strain>
    </source>
</reference>
<dbReference type="AlphaFoldDB" id="A0A934TJ43"/>
<keyword evidence="1" id="KW-0472">Membrane</keyword>
<keyword evidence="1" id="KW-1133">Transmembrane helix</keyword>
<evidence type="ECO:0008006" key="4">
    <source>
        <dbReference type="Google" id="ProtNLM"/>
    </source>
</evidence>
<proteinExistence type="predicted"/>
<name>A0A934TJ43_9RHOB</name>
<evidence type="ECO:0000313" key="3">
    <source>
        <dbReference type="Proteomes" id="UP000706333"/>
    </source>
</evidence>
<reference evidence="2" key="1">
    <citation type="submission" date="2017-05" db="EMBL/GenBank/DDBJ databases">
        <authorList>
            <person name="Imhoff J.F."/>
            <person name="Rahn T."/>
            <person name="Kuenzel S."/>
            <person name="Neulinger S.C."/>
        </authorList>
    </citation>
    <scope>NUCLEOTIDE SEQUENCE</scope>
    <source>
        <strain evidence="2">LMG 28126</strain>
    </source>
</reference>
<keyword evidence="3" id="KW-1185">Reference proteome</keyword>
<dbReference type="EMBL" id="NHSD01000204">
    <property type="protein sequence ID" value="MBK5927095.1"/>
    <property type="molecule type" value="Genomic_DNA"/>
</dbReference>
<feature type="transmembrane region" description="Helical" evidence="1">
    <location>
        <begin position="125"/>
        <end position="142"/>
    </location>
</feature>
<evidence type="ECO:0000256" key="1">
    <source>
        <dbReference type="SAM" id="Phobius"/>
    </source>
</evidence>
<comment type="caution">
    <text evidence="2">The sequence shown here is derived from an EMBL/GenBank/DDBJ whole genome shotgun (WGS) entry which is preliminary data.</text>
</comment>
<accession>A0A934TJ43</accession>
<gene>
    <name evidence="2" type="ORF">CCR87_07040</name>
</gene>
<protein>
    <recommendedName>
        <fullName evidence="4">Carboxypeptidase regulatory-like domain-containing protein</fullName>
    </recommendedName>
</protein>
<dbReference type="Pfam" id="PF13620">
    <property type="entry name" value="CarboxypepD_reg"/>
    <property type="match status" value="1"/>
</dbReference>
<organism evidence="2 3">
    <name type="scientific">Rhodobaculum claviforme</name>
    <dbReference type="NCBI Taxonomy" id="1549854"/>
    <lineage>
        <taxon>Bacteria</taxon>
        <taxon>Pseudomonadati</taxon>
        <taxon>Pseudomonadota</taxon>
        <taxon>Alphaproteobacteria</taxon>
        <taxon>Rhodobacterales</taxon>
        <taxon>Paracoccaceae</taxon>
        <taxon>Rhodobaculum</taxon>
    </lineage>
</organism>
<evidence type="ECO:0000313" key="2">
    <source>
        <dbReference type="EMBL" id="MBK5927095.1"/>
    </source>
</evidence>
<keyword evidence="1" id="KW-0812">Transmembrane</keyword>
<dbReference type="SUPFAM" id="SSF49478">
    <property type="entry name" value="Cna protein B-type domain"/>
    <property type="match status" value="1"/>
</dbReference>
<dbReference type="Proteomes" id="UP000706333">
    <property type="component" value="Unassembled WGS sequence"/>
</dbReference>